<dbReference type="GO" id="GO:0009506">
    <property type="term" value="C:plasmodesma"/>
    <property type="evidence" value="ECO:0007669"/>
    <property type="project" value="TreeGrafter"/>
</dbReference>
<dbReference type="GO" id="GO:0005886">
    <property type="term" value="C:plasma membrane"/>
    <property type="evidence" value="ECO:0007669"/>
    <property type="project" value="TreeGrafter"/>
</dbReference>
<sequence>MDQTLPCEPIGIMGYMDPSIEKTKGVTHKSDVYSFGVVLFEMLCGREAFIQNDANSLLASMAIHHYEKKSLMDIIHPDLSNQMSPQSLLIYSTVAYSCLKEERHYRPTMATIVTELERALKFQLRRENLIPSTLHYDSDKHNVHVVCNFRL</sequence>
<evidence type="ECO:0000313" key="2">
    <source>
        <dbReference type="EMBL" id="KAK1427449.1"/>
    </source>
</evidence>
<accession>A0AAD8KRJ9</accession>
<dbReference type="Gene3D" id="1.10.510.10">
    <property type="entry name" value="Transferase(Phosphotransferase) domain 1"/>
    <property type="match status" value="1"/>
</dbReference>
<gene>
    <name evidence="2" type="ORF">QVD17_16135</name>
</gene>
<dbReference type="GO" id="GO:0005524">
    <property type="term" value="F:ATP binding"/>
    <property type="evidence" value="ECO:0007669"/>
    <property type="project" value="InterPro"/>
</dbReference>
<protein>
    <recommendedName>
        <fullName evidence="1">Protein kinase domain-containing protein</fullName>
    </recommendedName>
</protein>
<dbReference type="EMBL" id="JAUHHV010000004">
    <property type="protein sequence ID" value="KAK1427449.1"/>
    <property type="molecule type" value="Genomic_DNA"/>
</dbReference>
<dbReference type="InterPro" id="IPR000719">
    <property type="entry name" value="Prot_kinase_dom"/>
</dbReference>
<dbReference type="PANTHER" id="PTHR27003:SF383">
    <property type="entry name" value="TYROSINE-PROTEIN KINASE, NON-RECEPTOR JAK_TYK2-RELATED"/>
    <property type="match status" value="1"/>
</dbReference>
<dbReference type="PANTHER" id="PTHR27003">
    <property type="entry name" value="OS07G0166700 PROTEIN"/>
    <property type="match status" value="1"/>
</dbReference>
<dbReference type="InterPro" id="IPR045272">
    <property type="entry name" value="ANXUR1/2-like"/>
</dbReference>
<dbReference type="SUPFAM" id="SSF56112">
    <property type="entry name" value="Protein kinase-like (PK-like)"/>
    <property type="match status" value="1"/>
</dbReference>
<feature type="domain" description="Protein kinase" evidence="1">
    <location>
        <begin position="1"/>
        <end position="120"/>
    </location>
</feature>
<reference evidence="2" key="1">
    <citation type="journal article" date="2023" name="bioRxiv">
        <title>Improved chromosome-level genome assembly for marigold (Tagetes erecta).</title>
        <authorList>
            <person name="Jiang F."/>
            <person name="Yuan L."/>
            <person name="Wang S."/>
            <person name="Wang H."/>
            <person name="Xu D."/>
            <person name="Wang A."/>
            <person name="Fan W."/>
        </authorList>
    </citation>
    <scope>NUCLEOTIDE SEQUENCE</scope>
    <source>
        <strain evidence="2">WSJ</strain>
        <tissue evidence="2">Leaf</tissue>
    </source>
</reference>
<dbReference type="InterPro" id="IPR011009">
    <property type="entry name" value="Kinase-like_dom_sf"/>
</dbReference>
<proteinExistence type="predicted"/>
<dbReference type="PROSITE" id="PS50011">
    <property type="entry name" value="PROTEIN_KINASE_DOM"/>
    <property type="match status" value="1"/>
</dbReference>
<organism evidence="2 3">
    <name type="scientific">Tagetes erecta</name>
    <name type="common">African marigold</name>
    <dbReference type="NCBI Taxonomy" id="13708"/>
    <lineage>
        <taxon>Eukaryota</taxon>
        <taxon>Viridiplantae</taxon>
        <taxon>Streptophyta</taxon>
        <taxon>Embryophyta</taxon>
        <taxon>Tracheophyta</taxon>
        <taxon>Spermatophyta</taxon>
        <taxon>Magnoliopsida</taxon>
        <taxon>eudicotyledons</taxon>
        <taxon>Gunneridae</taxon>
        <taxon>Pentapetalae</taxon>
        <taxon>asterids</taxon>
        <taxon>campanulids</taxon>
        <taxon>Asterales</taxon>
        <taxon>Asteraceae</taxon>
        <taxon>Asteroideae</taxon>
        <taxon>Heliantheae alliance</taxon>
        <taxon>Tageteae</taxon>
        <taxon>Tagetes</taxon>
    </lineage>
</organism>
<evidence type="ECO:0000313" key="3">
    <source>
        <dbReference type="Proteomes" id="UP001229421"/>
    </source>
</evidence>
<dbReference type="AlphaFoldDB" id="A0AAD8KRJ9"/>
<name>A0AAD8KRJ9_TARER</name>
<dbReference type="Pfam" id="PF00069">
    <property type="entry name" value="Pkinase"/>
    <property type="match status" value="1"/>
</dbReference>
<dbReference type="Proteomes" id="UP001229421">
    <property type="component" value="Unassembled WGS sequence"/>
</dbReference>
<evidence type="ECO:0000259" key="1">
    <source>
        <dbReference type="PROSITE" id="PS50011"/>
    </source>
</evidence>
<keyword evidence="3" id="KW-1185">Reference proteome</keyword>
<comment type="caution">
    <text evidence="2">The sequence shown here is derived from an EMBL/GenBank/DDBJ whole genome shotgun (WGS) entry which is preliminary data.</text>
</comment>
<dbReference type="GO" id="GO:0004714">
    <property type="term" value="F:transmembrane receptor protein tyrosine kinase activity"/>
    <property type="evidence" value="ECO:0007669"/>
    <property type="project" value="InterPro"/>
</dbReference>